<proteinExistence type="predicted"/>
<name>A0A0K2GDW0_NITMO</name>
<evidence type="ECO:0000313" key="2">
    <source>
        <dbReference type="EMBL" id="ALA58792.1"/>
    </source>
</evidence>
<dbReference type="KEGG" id="nmv:NITMOv2_2377"/>
<accession>A0A0K2GDW0</accession>
<sequence>MRQDDPCGSPLNRKWHRPDRTDPLNPAFTVTLTAGLLLAASQPLFAHEQPGLSPLRSLRPAEVQPYLAAGTELLIDAASVERFLERLEGAPPDWARVYGHGHHDPDHDERLFRLNRERDEARAGHELLRRRIAFLWSGELSGYDAESGGFHVALGPTFITTNWGLVRFKYDDLPGDLIAVPPADQLQLLQKRMEQGEAVEIDVVMAGVLVPDESVVYDFSHDQEGLGLIMPVVRIEQILYLHHAR</sequence>
<reference evidence="2 3" key="1">
    <citation type="journal article" date="2015" name="Proc. Natl. Acad. Sci. U.S.A.">
        <title>Expanded metabolic versatility of ubiquitous nitrite-oxidizing bacteria from the genus Nitrospira.</title>
        <authorList>
            <person name="Koch H."/>
            <person name="Lucker S."/>
            <person name="Albertsen M."/>
            <person name="Kitzinger K."/>
            <person name="Herbold C."/>
            <person name="Spieck E."/>
            <person name="Nielsen P.H."/>
            <person name="Wagner M."/>
            <person name="Daims H."/>
        </authorList>
    </citation>
    <scope>NUCLEOTIDE SEQUENCE [LARGE SCALE GENOMIC DNA]</scope>
    <source>
        <strain evidence="2 3">NSP M-1</strain>
    </source>
</reference>
<keyword evidence="3" id="KW-1185">Reference proteome</keyword>
<evidence type="ECO:0000313" key="3">
    <source>
        <dbReference type="Proteomes" id="UP000069205"/>
    </source>
</evidence>
<gene>
    <name evidence="2" type="ORF">NITMOv2_2377</name>
</gene>
<dbReference type="PATRIC" id="fig|42253.5.peg.2344"/>
<protein>
    <submittedName>
        <fullName evidence="2">Uncharacterized protein</fullName>
    </submittedName>
</protein>
<dbReference type="Proteomes" id="UP000069205">
    <property type="component" value="Chromosome"/>
</dbReference>
<dbReference type="AlphaFoldDB" id="A0A0K2GDW0"/>
<organism evidence="2 3">
    <name type="scientific">Nitrospira moscoviensis</name>
    <dbReference type="NCBI Taxonomy" id="42253"/>
    <lineage>
        <taxon>Bacteria</taxon>
        <taxon>Pseudomonadati</taxon>
        <taxon>Nitrospirota</taxon>
        <taxon>Nitrospiria</taxon>
        <taxon>Nitrospirales</taxon>
        <taxon>Nitrospiraceae</taxon>
        <taxon>Nitrospira</taxon>
    </lineage>
</organism>
<feature type="region of interest" description="Disordered" evidence="1">
    <location>
        <begin position="1"/>
        <end position="24"/>
    </location>
</feature>
<dbReference type="EMBL" id="CP011801">
    <property type="protein sequence ID" value="ALA58792.1"/>
    <property type="molecule type" value="Genomic_DNA"/>
</dbReference>
<evidence type="ECO:0000256" key="1">
    <source>
        <dbReference type="SAM" id="MobiDB-lite"/>
    </source>
</evidence>
<dbReference type="STRING" id="42253.NITMOv2_2377"/>